<keyword evidence="6" id="KW-1133">Transmembrane helix</keyword>
<dbReference type="PANTHER" id="PTHR10903">
    <property type="entry name" value="GTPASE, IMAP FAMILY MEMBER-RELATED"/>
    <property type="match status" value="1"/>
</dbReference>
<dbReference type="GO" id="GO:0005525">
    <property type="term" value="F:GTP binding"/>
    <property type="evidence" value="ECO:0007669"/>
    <property type="project" value="UniProtKB-KW"/>
</dbReference>
<keyword evidence="9" id="KW-1185">Reference proteome</keyword>
<keyword evidence="3" id="KW-0342">GTP-binding</keyword>
<evidence type="ECO:0000256" key="5">
    <source>
        <dbReference type="SAM" id="MobiDB-lite"/>
    </source>
</evidence>
<dbReference type="InterPro" id="IPR045058">
    <property type="entry name" value="GIMA/IAN/Toc"/>
</dbReference>
<dbReference type="PROSITE" id="PS51720">
    <property type="entry name" value="G_AIG1"/>
    <property type="match status" value="1"/>
</dbReference>
<gene>
    <name evidence="8" type="ORF">MATL_G00198690</name>
</gene>
<feature type="region of interest" description="Disordered" evidence="5">
    <location>
        <begin position="494"/>
        <end position="627"/>
    </location>
</feature>
<reference evidence="8" key="1">
    <citation type="submission" date="2021-01" db="EMBL/GenBank/DDBJ databases">
        <authorList>
            <person name="Zahm M."/>
            <person name="Roques C."/>
            <person name="Cabau C."/>
            <person name="Klopp C."/>
            <person name="Donnadieu C."/>
            <person name="Jouanno E."/>
            <person name="Lampietro C."/>
            <person name="Louis A."/>
            <person name="Herpin A."/>
            <person name="Echchiki A."/>
            <person name="Berthelot C."/>
            <person name="Parey E."/>
            <person name="Roest-Crollius H."/>
            <person name="Braasch I."/>
            <person name="Postlethwait J."/>
            <person name="Bobe J."/>
            <person name="Montfort J."/>
            <person name="Bouchez O."/>
            <person name="Begum T."/>
            <person name="Mejri S."/>
            <person name="Adams A."/>
            <person name="Chen W.-J."/>
            <person name="Guiguen Y."/>
        </authorList>
    </citation>
    <scope>NUCLEOTIDE SEQUENCE</scope>
    <source>
        <strain evidence="8">YG-15Mar2019-1</strain>
        <tissue evidence="8">Brain</tissue>
    </source>
</reference>
<feature type="region of interest" description="Disordered" evidence="5">
    <location>
        <begin position="315"/>
        <end position="337"/>
    </location>
</feature>
<keyword evidence="6" id="KW-0812">Transmembrane</keyword>
<feature type="region of interest" description="Disordered" evidence="5">
    <location>
        <begin position="266"/>
        <end position="299"/>
    </location>
</feature>
<dbReference type="InterPro" id="IPR027417">
    <property type="entry name" value="P-loop_NTPase"/>
</dbReference>
<evidence type="ECO:0000256" key="3">
    <source>
        <dbReference type="ARBA" id="ARBA00023134"/>
    </source>
</evidence>
<feature type="compositionally biased region" description="Acidic residues" evidence="5">
    <location>
        <begin position="576"/>
        <end position="587"/>
    </location>
</feature>
<evidence type="ECO:0000259" key="7">
    <source>
        <dbReference type="PROSITE" id="PS51720"/>
    </source>
</evidence>
<evidence type="ECO:0000256" key="1">
    <source>
        <dbReference type="ARBA" id="ARBA00008535"/>
    </source>
</evidence>
<dbReference type="Gene3D" id="3.40.50.300">
    <property type="entry name" value="P-loop containing nucleotide triphosphate hydrolases"/>
    <property type="match status" value="2"/>
</dbReference>
<sequence>MRIVLLGERGAGKSSAGNTILGREAFACGGRTEECVRRKGEVDGREVSVVDTPGWSGSAPETPEVLRQELLRSMSLCPSGPHAFLLVVPVAWSLFTEAHRQAAEAQLELFGGGVWRHTVVLFTRAEKLGEASLRQHVERRGQDLQRLVEACGGRCHALSNRRAADGKQVTELLEKIERMVVANDGWHFRPELFPARESQAESSEREEGLRRTLREMGKEMEDMRRRHEQEAKELEEELRLRFEEQWRKRECELKEEMKMIKETLPNKTEEHQPPVKARRKDTHHTSWGAVPEKGQRGVVPGAGNSDLSLALVGSTGAGETAPKNTIPNREEFSSEASFPVTRKSRKIRQVAVVDTPTWYQGGLTRGQRGQETGCCVKLSAPISPAVLLVVPRGQSVEEEWRKLLAAWEIFGEETSEQTMVLLMHSGKRKRKSITQFERTQQGDLHQPAMECDVVKNNNAGNHSQVTELLEEKEAGSCKGCDTREAFEETVANITQERSETPTETEEKGKGTLREGEEEPGERAEEKLEKQTQTLREAEEEVQDGMEVARWLAEEQEREVTGRGDWEEEVMGRKEQEEEVTREEDQEEVKERREWEEEVTGMREQEEEVTGKKELEEDSRVRKEQQEEVVKRRTGQEEVVIGRREWEEVTGKKEQEEKVVKGMTEREEEVIGRTEREEETAGREWKEDLRVRKEHKEEEVIGRREREEEEVTGKKEQLEGEEQDRKHCEGEAEGDLCKLRRCLRPVAMAIGAGVGAALVAVAGALRGALGAAAAGAAMGAVAGAQLAVAFGGKARAER</sequence>
<feature type="compositionally biased region" description="Basic and acidic residues" evidence="5">
    <location>
        <begin position="496"/>
        <end position="529"/>
    </location>
</feature>
<dbReference type="CDD" id="cd01852">
    <property type="entry name" value="AIG1"/>
    <property type="match status" value="1"/>
</dbReference>
<evidence type="ECO:0000313" key="8">
    <source>
        <dbReference type="EMBL" id="KAG7462078.1"/>
    </source>
</evidence>
<keyword evidence="6" id="KW-0472">Membrane</keyword>
<proteinExistence type="inferred from homology"/>
<dbReference type="EMBL" id="JAFDVH010000017">
    <property type="protein sequence ID" value="KAG7462078.1"/>
    <property type="molecule type" value="Genomic_DNA"/>
</dbReference>
<evidence type="ECO:0000256" key="2">
    <source>
        <dbReference type="ARBA" id="ARBA00022741"/>
    </source>
</evidence>
<comment type="caution">
    <text evidence="8">The sequence shown here is derived from an EMBL/GenBank/DDBJ whole genome shotgun (WGS) entry which is preliminary data.</text>
</comment>
<evidence type="ECO:0000313" key="9">
    <source>
        <dbReference type="Proteomes" id="UP001046870"/>
    </source>
</evidence>
<comment type="similarity">
    <text evidence="1">Belongs to the TRAFAC class TrmE-Era-EngA-EngB-Septin-like GTPase superfamily. AIG1/Toc34/Toc159-like paraseptin GTPase family. IAN subfamily.</text>
</comment>
<dbReference type="PANTHER" id="PTHR10903:SF107">
    <property type="entry name" value="GTPASE IMAP FAMILY MEMBER 4-LIKE-RELATED"/>
    <property type="match status" value="1"/>
</dbReference>
<feature type="region of interest" description="Disordered" evidence="5">
    <location>
        <begin position="651"/>
        <end position="683"/>
    </location>
</feature>
<evidence type="ECO:0000256" key="4">
    <source>
        <dbReference type="SAM" id="Coils"/>
    </source>
</evidence>
<evidence type="ECO:0000256" key="6">
    <source>
        <dbReference type="SAM" id="Phobius"/>
    </source>
</evidence>
<dbReference type="FunFam" id="3.40.50.300:FF:002274">
    <property type="entry name" value="Si:dkeyp-69e1.8"/>
    <property type="match status" value="1"/>
</dbReference>
<dbReference type="SUPFAM" id="SSF52540">
    <property type="entry name" value="P-loop containing nucleoside triphosphate hydrolases"/>
    <property type="match status" value="1"/>
</dbReference>
<dbReference type="InterPro" id="IPR006703">
    <property type="entry name" value="G_AIG1"/>
</dbReference>
<name>A0A9D3PLU6_MEGAT</name>
<keyword evidence="2" id="KW-0547">Nucleotide-binding</keyword>
<feature type="coiled-coil region" evidence="4">
    <location>
        <begin position="206"/>
        <end position="244"/>
    </location>
</feature>
<dbReference type="Pfam" id="PF04548">
    <property type="entry name" value="AIG1"/>
    <property type="match status" value="2"/>
</dbReference>
<feature type="domain" description="AIG1-type G" evidence="7">
    <location>
        <begin position="1"/>
        <end position="197"/>
    </location>
</feature>
<feature type="transmembrane region" description="Helical" evidence="6">
    <location>
        <begin position="745"/>
        <end position="764"/>
    </location>
</feature>
<dbReference type="AlphaFoldDB" id="A0A9D3PLU6"/>
<protein>
    <recommendedName>
        <fullName evidence="7">AIG1-type G domain-containing protein</fullName>
    </recommendedName>
</protein>
<feature type="transmembrane region" description="Helical" evidence="6">
    <location>
        <begin position="770"/>
        <end position="791"/>
    </location>
</feature>
<organism evidence="8 9">
    <name type="scientific">Megalops atlanticus</name>
    <name type="common">Tarpon</name>
    <name type="synonym">Clupea gigantea</name>
    <dbReference type="NCBI Taxonomy" id="7932"/>
    <lineage>
        <taxon>Eukaryota</taxon>
        <taxon>Metazoa</taxon>
        <taxon>Chordata</taxon>
        <taxon>Craniata</taxon>
        <taxon>Vertebrata</taxon>
        <taxon>Euteleostomi</taxon>
        <taxon>Actinopterygii</taxon>
        <taxon>Neopterygii</taxon>
        <taxon>Teleostei</taxon>
        <taxon>Elopiformes</taxon>
        <taxon>Megalopidae</taxon>
        <taxon>Megalops</taxon>
    </lineage>
</organism>
<feature type="compositionally biased region" description="Basic and acidic residues" evidence="5">
    <location>
        <begin position="551"/>
        <end position="575"/>
    </location>
</feature>
<keyword evidence="4" id="KW-0175">Coiled coil</keyword>
<dbReference type="OrthoDB" id="9982588at2759"/>
<accession>A0A9D3PLU6</accession>
<feature type="region of interest" description="Disordered" evidence="5">
    <location>
        <begin position="695"/>
        <end position="729"/>
    </location>
</feature>
<feature type="compositionally biased region" description="Basic and acidic residues" evidence="5">
    <location>
        <begin position="588"/>
        <end position="627"/>
    </location>
</feature>
<dbReference type="Proteomes" id="UP001046870">
    <property type="component" value="Chromosome 17"/>
</dbReference>